<evidence type="ECO:0000256" key="2">
    <source>
        <dbReference type="ARBA" id="ARBA00022618"/>
    </source>
</evidence>
<dbReference type="EMBL" id="AFYH01036575">
    <property type="status" value="NOT_ANNOTATED_CDS"/>
    <property type="molecule type" value="Genomic_DNA"/>
</dbReference>
<dbReference type="GO" id="GO:0051301">
    <property type="term" value="P:cell division"/>
    <property type="evidence" value="ECO:0007669"/>
    <property type="project" value="UniProtKB-KW"/>
</dbReference>
<evidence type="ECO:0000256" key="7">
    <source>
        <dbReference type="ARBA" id="ARBA00023328"/>
    </source>
</evidence>
<dbReference type="GO" id="GO:0000132">
    <property type="term" value="P:establishment of mitotic spindle orientation"/>
    <property type="evidence" value="ECO:0007669"/>
    <property type="project" value="TreeGrafter"/>
</dbReference>
<comment type="subcellular location">
    <subcellularLocation>
        <location evidence="8">Chromosome</location>
        <location evidence="8">Centromere</location>
        <location evidence="8">Kinetochore</location>
    </subcellularLocation>
</comment>
<dbReference type="EMBL" id="AFYH01036577">
    <property type="status" value="NOT_ANNOTATED_CDS"/>
    <property type="molecule type" value="Genomic_DNA"/>
</dbReference>
<evidence type="ECO:0000256" key="1">
    <source>
        <dbReference type="ARBA" id="ARBA00022454"/>
    </source>
</evidence>
<dbReference type="InParanoid" id="H3BDE8"/>
<dbReference type="RefSeq" id="XP_005991878.1">
    <property type="nucleotide sequence ID" value="XM_005991816.3"/>
</dbReference>
<accession>H3BDE8</accession>
<proteinExistence type="inferred from homology"/>
<gene>
    <name evidence="8 10" type="primary">SPDL1</name>
    <name evidence="8" type="synonym">CCDC99</name>
</gene>
<dbReference type="AlphaFoldDB" id="H3BDE8"/>
<dbReference type="PANTHER" id="PTHR32123:SF9">
    <property type="entry name" value="PROTEIN SPINDLY"/>
    <property type="match status" value="1"/>
</dbReference>
<dbReference type="GO" id="GO:0007080">
    <property type="term" value="P:mitotic metaphase chromosome alignment"/>
    <property type="evidence" value="ECO:0007669"/>
    <property type="project" value="TreeGrafter"/>
</dbReference>
<dbReference type="GeneID" id="102346361"/>
<reference evidence="11" key="1">
    <citation type="submission" date="2011-08" db="EMBL/GenBank/DDBJ databases">
        <title>The draft genome of Latimeria chalumnae.</title>
        <authorList>
            <person name="Di Palma F."/>
            <person name="Alfoldi J."/>
            <person name="Johnson J."/>
            <person name="Berlin A."/>
            <person name="Gnerre S."/>
            <person name="Jaffe D."/>
            <person name="MacCallum I."/>
            <person name="Young S."/>
            <person name="Walker B.J."/>
            <person name="Lander E."/>
            <person name="Lindblad-Toh K."/>
        </authorList>
    </citation>
    <scope>NUCLEOTIDE SEQUENCE [LARGE SCALE GENOMIC DNA]</scope>
    <source>
        <strain evidence="11">Wild caught</strain>
    </source>
</reference>
<protein>
    <recommendedName>
        <fullName evidence="8">Protein Spindly</fullName>
    </recommendedName>
    <alternativeName>
        <fullName evidence="8">Coiled-coil domain-containing protein 99</fullName>
    </alternativeName>
    <alternativeName>
        <fullName evidence="8">Spindle apparatus coiled-coil domain-containing protein 1</fullName>
    </alternativeName>
</protein>
<keyword evidence="6 8" id="KW-0131">Cell cycle</keyword>
<organism evidence="10 11">
    <name type="scientific">Latimeria chalumnae</name>
    <name type="common">Coelacanth</name>
    <dbReference type="NCBI Taxonomy" id="7897"/>
    <lineage>
        <taxon>Eukaryota</taxon>
        <taxon>Metazoa</taxon>
        <taxon>Chordata</taxon>
        <taxon>Craniata</taxon>
        <taxon>Vertebrata</taxon>
        <taxon>Euteleostomi</taxon>
        <taxon>Coelacanthiformes</taxon>
        <taxon>Coelacanthidae</taxon>
        <taxon>Latimeria</taxon>
    </lineage>
</organism>
<keyword evidence="4 8" id="KW-0995">Kinetochore</keyword>
<keyword evidence="7 8" id="KW-0137">Centromere</keyword>
<evidence type="ECO:0000256" key="6">
    <source>
        <dbReference type="ARBA" id="ARBA00023306"/>
    </source>
</evidence>
<comment type="function">
    <text evidence="8">Required for the localization of dynein and dynactin to the mitotic kintochore. Dynein is believed to control the initial lateral interaction between the kinetochore and spindle microtubules and to facilitate the subsequent formation of end-on kinetochore-microtubule attachments mediated by the NDC80 complex.</text>
</comment>
<dbReference type="EMBL" id="AFYH01036576">
    <property type="status" value="NOT_ANNOTATED_CDS"/>
    <property type="molecule type" value="Genomic_DNA"/>
</dbReference>
<dbReference type="CTD" id="54908"/>
<keyword evidence="5 8" id="KW-0175">Coiled coil</keyword>
<evidence type="ECO:0000256" key="4">
    <source>
        <dbReference type="ARBA" id="ARBA00022838"/>
    </source>
</evidence>
<dbReference type="Ensembl" id="ENSLACT00000020057.2">
    <property type="protein sequence ID" value="ENSLACP00000019919.2"/>
    <property type="gene ID" value="ENSLACG00000017510.2"/>
</dbReference>
<evidence type="ECO:0000256" key="5">
    <source>
        <dbReference type="ARBA" id="ARBA00023054"/>
    </source>
</evidence>
<reference evidence="10" key="2">
    <citation type="submission" date="2025-08" db="UniProtKB">
        <authorList>
            <consortium name="Ensembl"/>
        </authorList>
    </citation>
    <scope>IDENTIFICATION</scope>
</reference>
<dbReference type="EMBL" id="AFYH01036574">
    <property type="status" value="NOT_ANNOTATED_CDS"/>
    <property type="molecule type" value="Genomic_DNA"/>
</dbReference>
<dbReference type="OrthoDB" id="2121607at2759"/>
<dbReference type="GO" id="GO:0034501">
    <property type="term" value="P:protein localization to kinetochore"/>
    <property type="evidence" value="ECO:0007669"/>
    <property type="project" value="UniProtKB-UniRule"/>
</dbReference>
<dbReference type="Proteomes" id="UP000008672">
    <property type="component" value="Unassembled WGS sequence"/>
</dbReference>
<dbReference type="GO" id="GO:0007094">
    <property type="term" value="P:mitotic spindle assembly checkpoint signaling"/>
    <property type="evidence" value="ECO:0007669"/>
    <property type="project" value="InterPro"/>
</dbReference>
<dbReference type="InterPro" id="IPR028593">
    <property type="entry name" value="SPDLY_chordates"/>
</dbReference>
<name>H3BDE8_LATCH</name>
<feature type="coiled-coil region" evidence="8">
    <location>
        <begin position="372"/>
        <end position="399"/>
    </location>
</feature>
<keyword evidence="1 8" id="KW-0158">Chromosome</keyword>
<evidence type="ECO:0000256" key="8">
    <source>
        <dbReference type="HAMAP-Rule" id="MF_03041"/>
    </source>
</evidence>
<dbReference type="KEGG" id="lcm:102346361"/>
<dbReference type="OMA" id="KQHAFTK"/>
<dbReference type="eggNOG" id="ENOG502S27G">
    <property type="taxonomic scope" value="Eukaryota"/>
</dbReference>
<dbReference type="GO" id="GO:0000922">
    <property type="term" value="C:spindle pole"/>
    <property type="evidence" value="ECO:0007669"/>
    <property type="project" value="TreeGrafter"/>
</dbReference>
<dbReference type="GO" id="GO:0043515">
    <property type="term" value="F:kinetochore binding"/>
    <property type="evidence" value="ECO:0007669"/>
    <property type="project" value="UniProtKB-UniRule"/>
</dbReference>
<dbReference type="GeneTree" id="ENSGT00510000047951"/>
<keyword evidence="3 8" id="KW-0498">Mitosis</keyword>
<feature type="compositionally biased region" description="Polar residues" evidence="9">
    <location>
        <begin position="603"/>
        <end position="614"/>
    </location>
</feature>
<dbReference type="PANTHER" id="PTHR32123">
    <property type="entry name" value="BICD FAMILY-LIKE CARGO ADAPTER"/>
    <property type="match status" value="1"/>
</dbReference>
<dbReference type="FunCoup" id="H3BDE8">
    <property type="interactions" value="2046"/>
</dbReference>
<dbReference type="GO" id="GO:0000940">
    <property type="term" value="C:outer kinetochore"/>
    <property type="evidence" value="ECO:0007669"/>
    <property type="project" value="UniProtKB-UniRule"/>
</dbReference>
<sequence>MSGMEESEVVLKLHRQLKEAEEERMKAAQYGLQLLESQSELQNQLEELRNEMTGNIENLEQEKYSLQREVELKGRMLESLTSECECLKQQQKSQLEKQREQIERSHARDINDLKSKLEKLKAELDETRLSEKQLKHKLDYQNEVLANKSEELRIMSDRVHETMSSEMLSLQIEKMELETAKAQLQEEKNELQYQQQQLELANDNLRRQVERLQEEREEREKEAVSFFNALEKARENIQELQIQLEQTLQQAQDPKSKGNSLFAEVEDRRAEMERQLISVKVQHQSLQKQYAFCRQQLQRMKMQVAALLQLKGSQTDPGQLERLQSMLAQKNSEIETLIVKLRHLEKNEMNRESEPSQGKSSATNFEDGTYYKDLLEMKLENSKKEIDKVNDELSLQRMKALSESQRVLEMERKLFSNERQLKMCQSENIKLHVKLDEMKMKYEPDEMRKNCPKRRREKLPVDLDCNHTEALSSSTPANDTAVVLSSSEKGINLCKATPGENLTALRELTIVSTLAETSPVISKRVLTDEHATKENKRVRIEEEPTDVRALNEENRGDMSIIPSPRLCSSEPKLILKQEEEEENEVIKQEKSRHRSYPVMRVSSKPTSETQCAQQ</sequence>
<evidence type="ECO:0000313" key="10">
    <source>
        <dbReference type="Ensembl" id="ENSLACP00000019919.2"/>
    </source>
</evidence>
<keyword evidence="11" id="KW-1185">Reference proteome</keyword>
<evidence type="ECO:0000313" key="11">
    <source>
        <dbReference type="Proteomes" id="UP000008672"/>
    </source>
</evidence>
<dbReference type="InterPro" id="IPR051149">
    <property type="entry name" value="Spindly/BICDR_Dynein_Adapter"/>
</dbReference>
<evidence type="ECO:0000256" key="9">
    <source>
        <dbReference type="SAM" id="MobiDB-lite"/>
    </source>
</evidence>
<evidence type="ECO:0000256" key="3">
    <source>
        <dbReference type="ARBA" id="ARBA00022776"/>
    </source>
</evidence>
<feature type="coiled-coil region" evidence="8">
    <location>
        <begin position="18"/>
        <end position="137"/>
    </location>
</feature>
<dbReference type="STRING" id="7897.ENSLACP00000019919"/>
<dbReference type="HOGENOM" id="CLU_031713_0_0_1"/>
<feature type="region of interest" description="Disordered" evidence="9">
    <location>
        <begin position="578"/>
        <end position="614"/>
    </location>
</feature>
<dbReference type="HAMAP" id="MF_03041">
    <property type="entry name" value="SPDLY"/>
    <property type="match status" value="1"/>
</dbReference>
<reference evidence="10" key="3">
    <citation type="submission" date="2025-09" db="UniProtKB">
        <authorList>
            <consortium name="Ensembl"/>
        </authorList>
    </citation>
    <scope>IDENTIFICATION</scope>
</reference>
<keyword evidence="2 8" id="KW-0132">Cell division</keyword>
<feature type="coiled-coil region" evidence="8">
    <location>
        <begin position="167"/>
        <end position="347"/>
    </location>
</feature>
<comment type="similarity">
    <text evidence="8">Belongs to the Spindly family.</text>
</comment>